<gene>
    <name evidence="1" type="ORF">VB774_04145</name>
</gene>
<comment type="caution">
    <text evidence="1">The sequence shown here is derived from an EMBL/GenBank/DDBJ whole genome shotgun (WGS) entry which is preliminary data.</text>
</comment>
<sequence>MISPQNIYNQIQAITVNLILAELSAEQNFPSYDPEAKGDVDIISYSGMKDLSIALKNIEYSELYIELDKNKEYNIKMIDGALLQILYTFSKKSKRKNPELISHRLAFFPSPFLHDFQNEPELYETDEIYADIIAKNILPVPIRFDYDPSNFKELEHPSCHLTLGQFKNCRIPVSAPITPNAFISFILRSFYNTALKKHTDTLDFSSDLFDETITTAEKKILHFAIY</sequence>
<keyword evidence="2" id="KW-1185">Reference proteome</keyword>
<dbReference type="EMBL" id="JAYGIE010000011">
    <property type="protein sequence ID" value="MEA5476804.1"/>
    <property type="molecule type" value="Genomic_DNA"/>
</dbReference>
<proteinExistence type="predicted"/>
<dbReference type="Proteomes" id="UP001301388">
    <property type="component" value="Unassembled WGS sequence"/>
</dbReference>
<dbReference type="RefSeq" id="WP_323260036.1">
    <property type="nucleotide sequence ID" value="NZ_JAYGIE010000011.1"/>
</dbReference>
<reference evidence="1 2" key="1">
    <citation type="submission" date="2023-12" db="EMBL/GenBank/DDBJ databases">
        <title>Baltic Sea Cyanobacteria.</title>
        <authorList>
            <person name="Delbaje E."/>
            <person name="Fewer D.P."/>
            <person name="Shishido T.K."/>
        </authorList>
    </citation>
    <scope>NUCLEOTIDE SEQUENCE [LARGE SCALE GENOMIC DNA]</scope>
    <source>
        <strain evidence="1 2">UHCC 0370</strain>
    </source>
</reference>
<evidence type="ECO:0000313" key="2">
    <source>
        <dbReference type="Proteomes" id="UP001301388"/>
    </source>
</evidence>
<accession>A0ABU5TEW3</accession>
<dbReference type="Pfam" id="PF10053">
    <property type="entry name" value="DUF2290"/>
    <property type="match status" value="1"/>
</dbReference>
<name>A0ABU5TEW3_9CYAN</name>
<evidence type="ECO:0000313" key="1">
    <source>
        <dbReference type="EMBL" id="MEA5476804.1"/>
    </source>
</evidence>
<protein>
    <submittedName>
        <fullName evidence="1">DUF2290 domain-containing protein</fullName>
    </submittedName>
</protein>
<dbReference type="InterPro" id="IPR018742">
    <property type="entry name" value="DUF2290"/>
</dbReference>
<organism evidence="1 2">
    <name type="scientific">Pseudanabaena galeata UHCC 0370</name>
    <dbReference type="NCBI Taxonomy" id="3110310"/>
    <lineage>
        <taxon>Bacteria</taxon>
        <taxon>Bacillati</taxon>
        <taxon>Cyanobacteriota</taxon>
        <taxon>Cyanophyceae</taxon>
        <taxon>Pseudanabaenales</taxon>
        <taxon>Pseudanabaenaceae</taxon>
        <taxon>Pseudanabaena</taxon>
    </lineage>
</organism>